<dbReference type="Gene3D" id="3.90.25.10">
    <property type="entry name" value="UDP-galactose 4-epimerase, domain 1"/>
    <property type="match status" value="1"/>
</dbReference>
<dbReference type="Pfam" id="PF16363">
    <property type="entry name" value="GDP_Man_Dehyd"/>
    <property type="match status" value="1"/>
</dbReference>
<name>A0A1B8RS46_9CLOT</name>
<keyword evidence="1" id="KW-0520">NAD</keyword>
<dbReference type="PANTHER" id="PTHR43574">
    <property type="entry name" value="EPIMERASE-RELATED"/>
    <property type="match status" value="1"/>
</dbReference>
<dbReference type="InterPro" id="IPR036291">
    <property type="entry name" value="NAD(P)-bd_dom_sf"/>
</dbReference>
<dbReference type="SUPFAM" id="SSF51735">
    <property type="entry name" value="NAD(P)-binding Rossmann-fold domains"/>
    <property type="match status" value="1"/>
</dbReference>
<feature type="domain" description="NAD(P)-binding" evidence="2">
    <location>
        <begin position="5"/>
        <end position="320"/>
    </location>
</feature>
<dbReference type="Gene3D" id="3.40.50.720">
    <property type="entry name" value="NAD(P)-binding Rossmann-like Domain"/>
    <property type="match status" value="1"/>
</dbReference>
<evidence type="ECO:0000256" key="1">
    <source>
        <dbReference type="ARBA" id="ARBA00023027"/>
    </source>
</evidence>
<comment type="caution">
    <text evidence="3">The sequence shown here is derived from an EMBL/GenBank/DDBJ whole genome shotgun (WGS) entry which is preliminary data.</text>
</comment>
<evidence type="ECO:0000259" key="2">
    <source>
        <dbReference type="Pfam" id="PF16363"/>
    </source>
</evidence>
<dbReference type="EMBL" id="MAPZ01000011">
    <property type="protein sequence ID" value="OBY11645.1"/>
    <property type="molecule type" value="Genomic_DNA"/>
</dbReference>
<dbReference type="PRINTS" id="PR01713">
    <property type="entry name" value="NUCEPIMERASE"/>
</dbReference>
<proteinExistence type="predicted"/>
<keyword evidence="4" id="KW-1185">Reference proteome</keyword>
<reference evidence="3 4" key="1">
    <citation type="submission" date="2016-06" db="EMBL/GenBank/DDBJ databases">
        <authorList>
            <person name="Kjaerup R.B."/>
            <person name="Dalgaard T.S."/>
            <person name="Juul-Madsen H.R."/>
        </authorList>
    </citation>
    <scope>NUCLEOTIDE SEQUENCE [LARGE SCALE GENOMIC DNA]</scope>
    <source>
        <strain evidence="3 4">373-A1</strain>
    </source>
</reference>
<evidence type="ECO:0000313" key="4">
    <source>
        <dbReference type="Proteomes" id="UP000092714"/>
    </source>
</evidence>
<dbReference type="RefSeq" id="WP_065254386.1">
    <property type="nucleotide sequence ID" value="NZ_JADMZC010000004.1"/>
</dbReference>
<dbReference type="AlphaFoldDB" id="A0A1B8RS46"/>
<gene>
    <name evidence="3" type="ORF">CP373A1_04440</name>
</gene>
<dbReference type="InterPro" id="IPR016040">
    <property type="entry name" value="NAD(P)-bd_dom"/>
</dbReference>
<dbReference type="eggNOG" id="COG0451">
    <property type="taxonomic scope" value="Bacteria"/>
</dbReference>
<sequence>MKTILVTGGAGFIGSTLSERLVLEGNRVVVIDNFNSFYDPSIKHSNIAAVREAMKNNNISCENFILCTGDIRDEAFLAKVFSENKIDSIVHLAAMAGVRPSIEDPKLYYDVNIVGTLNILEECRKNNIKEVAFVSSSSVYGNNEKVPFAETDPVDNPISPYASTKKSGELLCYTYHHLFDISFACLRFFTVYGPRQRPDLAINKFTKLILEDKEIPFFGDGSTSRDYTYIDDIVDGIIKATEWLSAGEEKKYDIFNLGGDKTVSLKRMVEVIEETLGKKARINQLPMQPGDVNRTCADISHSKEVLGYSPKTTFEEGISKFVKWFKK</sequence>
<protein>
    <submittedName>
        <fullName evidence="3">Epimerase</fullName>
    </submittedName>
</protein>
<dbReference type="Proteomes" id="UP000092714">
    <property type="component" value="Unassembled WGS sequence"/>
</dbReference>
<evidence type="ECO:0000313" key="3">
    <source>
        <dbReference type="EMBL" id="OBY11645.1"/>
    </source>
</evidence>
<organism evidence="3 4">
    <name type="scientific">Clostridium paraputrificum</name>
    <dbReference type="NCBI Taxonomy" id="29363"/>
    <lineage>
        <taxon>Bacteria</taxon>
        <taxon>Bacillati</taxon>
        <taxon>Bacillota</taxon>
        <taxon>Clostridia</taxon>
        <taxon>Eubacteriales</taxon>
        <taxon>Clostridiaceae</taxon>
        <taxon>Clostridium</taxon>
    </lineage>
</organism>
<accession>A0A1B8RS46</accession>
<dbReference type="OrthoDB" id="142826at2"/>